<sequence length="177" mass="20968">MANHSELQKVTDICIFMYVRNENLDVHNFDANVLAKCYHRITVRMKNLIIYVHFNSTFGSFHSASSAYQKWSTWGMHSMSAFHSSKRYVILIESIYIRRWIDKHNDNIAITKGKMRLRMNDSFLALSYDGLQFSASLLLKRERERENKSKNWKKLKQDGDRKKTVISKNVIRPFKQT</sequence>
<dbReference type="EMBL" id="CMVM020000161">
    <property type="status" value="NOT_ANNOTATED_CDS"/>
    <property type="molecule type" value="Genomic_DNA"/>
</dbReference>
<proteinExistence type="predicted"/>
<dbReference type="EnsemblMetazoa" id="OVOC5871.1">
    <property type="protein sequence ID" value="OVOC5871.1"/>
    <property type="gene ID" value="WBGene00242680"/>
</dbReference>
<organism evidence="1 2">
    <name type="scientific">Onchocerca volvulus</name>
    <dbReference type="NCBI Taxonomy" id="6282"/>
    <lineage>
        <taxon>Eukaryota</taxon>
        <taxon>Metazoa</taxon>
        <taxon>Ecdysozoa</taxon>
        <taxon>Nematoda</taxon>
        <taxon>Chromadorea</taxon>
        <taxon>Rhabditida</taxon>
        <taxon>Spirurina</taxon>
        <taxon>Spiruromorpha</taxon>
        <taxon>Filarioidea</taxon>
        <taxon>Onchocercidae</taxon>
        <taxon>Onchocerca</taxon>
    </lineage>
</organism>
<dbReference type="Proteomes" id="UP000024404">
    <property type="component" value="Unassembled WGS sequence"/>
</dbReference>
<evidence type="ECO:0000313" key="2">
    <source>
        <dbReference type="Proteomes" id="UP000024404"/>
    </source>
</evidence>
<keyword evidence="2" id="KW-1185">Reference proteome</keyword>
<dbReference type="AlphaFoldDB" id="A0A8R1TWC4"/>
<protein>
    <submittedName>
        <fullName evidence="1">Uncharacterized protein</fullName>
    </submittedName>
</protein>
<accession>A0A8R1TWC4</accession>
<reference evidence="1" key="2">
    <citation type="submission" date="2022-06" db="UniProtKB">
        <authorList>
            <consortium name="EnsemblMetazoa"/>
        </authorList>
    </citation>
    <scope>IDENTIFICATION</scope>
</reference>
<evidence type="ECO:0000313" key="1">
    <source>
        <dbReference type="EnsemblMetazoa" id="OVOC5871.1"/>
    </source>
</evidence>
<name>A0A8R1TWC4_ONCVO</name>
<reference evidence="2" key="1">
    <citation type="submission" date="2013-10" db="EMBL/GenBank/DDBJ databases">
        <title>Genome sequencing of Onchocerca volvulus.</title>
        <authorList>
            <person name="Cotton J."/>
            <person name="Tsai J."/>
            <person name="Stanley E."/>
            <person name="Tracey A."/>
            <person name="Holroyd N."/>
            <person name="Lustigman S."/>
            <person name="Berriman M."/>
        </authorList>
    </citation>
    <scope>NUCLEOTIDE SEQUENCE</scope>
</reference>